<dbReference type="Pfam" id="PF00076">
    <property type="entry name" value="RRM_1"/>
    <property type="match status" value="3"/>
</dbReference>
<comment type="similarity">
    <text evidence="1">Belongs to the polyadenylate-binding protein type-1 family.</text>
</comment>
<keyword evidence="2" id="KW-0677">Repeat</keyword>
<dbReference type="PROSITE" id="PS50102">
    <property type="entry name" value="RRM"/>
    <property type="match status" value="3"/>
</dbReference>
<feature type="domain" description="RRM" evidence="6">
    <location>
        <begin position="13"/>
        <end position="91"/>
    </location>
</feature>
<evidence type="ECO:0000259" key="6">
    <source>
        <dbReference type="PROSITE" id="PS50102"/>
    </source>
</evidence>
<gene>
    <name evidence="8" type="primary">PAB1</name>
    <name evidence="8" type="ORF">SO694_0002140</name>
</gene>
<organism evidence="8 9">
    <name type="scientific">Aureococcus anophagefferens</name>
    <name type="common">Harmful bloom alga</name>
    <dbReference type="NCBI Taxonomy" id="44056"/>
    <lineage>
        <taxon>Eukaryota</taxon>
        <taxon>Sar</taxon>
        <taxon>Stramenopiles</taxon>
        <taxon>Ochrophyta</taxon>
        <taxon>Pelagophyceae</taxon>
        <taxon>Pelagomonadales</taxon>
        <taxon>Pelagomonadaceae</taxon>
        <taxon>Aureococcus</taxon>
    </lineage>
</organism>
<dbReference type="Gene3D" id="3.30.70.330">
    <property type="match status" value="4"/>
</dbReference>
<evidence type="ECO:0000256" key="4">
    <source>
        <dbReference type="PROSITE-ProRule" id="PRU00176"/>
    </source>
</evidence>
<dbReference type="Pfam" id="PF00658">
    <property type="entry name" value="MLLE"/>
    <property type="match status" value="1"/>
</dbReference>
<evidence type="ECO:0000313" key="8">
    <source>
        <dbReference type="EMBL" id="KAK7238717.1"/>
    </source>
</evidence>
<evidence type="ECO:0000313" key="9">
    <source>
        <dbReference type="Proteomes" id="UP001363151"/>
    </source>
</evidence>
<dbReference type="InterPro" id="IPR035979">
    <property type="entry name" value="RBD_domain_sf"/>
</dbReference>
<dbReference type="InterPro" id="IPR002004">
    <property type="entry name" value="PABP_HYD_C"/>
</dbReference>
<accession>A0ABR1FU63</accession>
<feature type="compositionally biased region" description="Gly residues" evidence="5">
    <location>
        <begin position="474"/>
        <end position="484"/>
    </location>
</feature>
<dbReference type="InterPro" id="IPR000504">
    <property type="entry name" value="RRM_dom"/>
</dbReference>
<dbReference type="InterPro" id="IPR012677">
    <property type="entry name" value="Nucleotide-bd_a/b_plait_sf"/>
</dbReference>
<evidence type="ECO:0000256" key="2">
    <source>
        <dbReference type="ARBA" id="ARBA00022737"/>
    </source>
</evidence>
<evidence type="ECO:0000259" key="7">
    <source>
        <dbReference type="PROSITE" id="PS51309"/>
    </source>
</evidence>
<protein>
    <submittedName>
        <fullName evidence="8">RNA binding protein</fullName>
    </submittedName>
</protein>
<feature type="compositionally biased region" description="Pro residues" evidence="5">
    <location>
        <begin position="649"/>
        <end position="665"/>
    </location>
</feature>
<feature type="domain" description="RRM" evidence="6">
    <location>
        <begin position="372"/>
        <end position="450"/>
    </location>
</feature>
<dbReference type="Proteomes" id="UP001363151">
    <property type="component" value="Unassembled WGS sequence"/>
</dbReference>
<dbReference type="Gene3D" id="1.10.1900.10">
    <property type="entry name" value="c-terminal domain of poly(a) binding protein"/>
    <property type="match status" value="1"/>
</dbReference>
<dbReference type="PANTHER" id="PTHR24012">
    <property type="entry name" value="RNA BINDING PROTEIN"/>
    <property type="match status" value="1"/>
</dbReference>
<feature type="compositionally biased region" description="Low complexity" evidence="5">
    <location>
        <begin position="574"/>
        <end position="586"/>
    </location>
</feature>
<evidence type="ECO:0000256" key="3">
    <source>
        <dbReference type="ARBA" id="ARBA00022884"/>
    </source>
</evidence>
<keyword evidence="3 4" id="KW-0694">RNA-binding</keyword>
<dbReference type="SUPFAM" id="SSF63570">
    <property type="entry name" value="PABC (PABP) domain"/>
    <property type="match status" value="1"/>
</dbReference>
<comment type="caution">
    <text evidence="8">The sequence shown here is derived from an EMBL/GenBank/DDBJ whole genome shotgun (WGS) entry which is preliminary data.</text>
</comment>
<proteinExistence type="inferred from homology"/>
<dbReference type="CDD" id="cd12379">
    <property type="entry name" value="RRM2_I_PABPs"/>
    <property type="match status" value="1"/>
</dbReference>
<feature type="region of interest" description="Disordered" evidence="5">
    <location>
        <begin position="465"/>
        <end position="490"/>
    </location>
</feature>
<dbReference type="InterPro" id="IPR034364">
    <property type="entry name" value="PABP_RRM1"/>
</dbReference>
<keyword evidence="9" id="KW-1185">Reference proteome</keyword>
<dbReference type="InterPro" id="IPR045305">
    <property type="entry name" value="RRM2_I_PABPs"/>
</dbReference>
<feature type="domain" description="RRM" evidence="6">
    <location>
        <begin position="101"/>
        <end position="178"/>
    </location>
</feature>
<dbReference type="PROSITE" id="PS51309">
    <property type="entry name" value="PABC"/>
    <property type="match status" value="1"/>
</dbReference>
<sequence>MLGASSSVPFHSASLYVGDLATDASEGLLFEIFNTVGPVASIRVCRDAVTRRSLGYAYVNFHNVSDAERALDTMNYTLIKSKPCRIMWSQRDPTLRKSGVGNVFVKNLDSSIDHKALFDTFSLFGNILSCKVATDEAGRSQGYGYVHYESEDAATDAINKINSMTICDKEVYVGHFVRRTERSGQSDWTNLYVKNFPADWDEATLRKAFEMFGAITSCKVQPLTKAPVAAKMSAIDQDTDLAAKAEGRIAAREKAEVAKRVALDAGDDVAAAAAEEALTALAGEEADAAAAAAAADGSAFGWVNFEGHDAAVAAMDALNGASELPGHAGTAPITLKSPLFVGRAQKKVERERELKAKFDAAKIERIKKYQGVNLFVKNLDDALDDDQLREHFTEYGTITSARVMREPATGTSRGFGFVCFSSPEEAAKAVTEMNNKLVLGKPIFVALAQRKEVRRAQLEAQHAQRRTAGPYGAHPGGMGAGGVPPHGPQGLHPAHLSAPYGAAMPIMYAAGAPGGHPMGMAPQGHPGVPIAGVPPNARGYVMARGSPRGPMTDPRAGFGHGGAPRQGGYPMHPGQMQQMSSQGGSNRRSRNRGGQGGQGQGAQQYKYTQNARNAASMPPNMPQLPPQAHLMPPTVGQQPGQGFPGGPGVAPPMPPLPLQQPPPPGSSQSQRRAPEDPLTLSALANASPTLQKNMIGERLYPLIHHSQPELAGKITGMLLEMDNSELLHLLESPDALRMKVAEALEVLKQHQAQLQQVPREEAA</sequence>
<dbReference type="InterPro" id="IPR036053">
    <property type="entry name" value="PABP-dom"/>
</dbReference>
<feature type="domain" description="PABC" evidence="7">
    <location>
        <begin position="675"/>
        <end position="752"/>
    </location>
</feature>
<name>A0ABR1FU63_AURAN</name>
<dbReference type="CDD" id="cd12378">
    <property type="entry name" value="RRM1_I_PABPs"/>
    <property type="match status" value="1"/>
</dbReference>
<evidence type="ECO:0000256" key="1">
    <source>
        <dbReference type="ARBA" id="ARBA00008557"/>
    </source>
</evidence>
<dbReference type="SMART" id="SM00517">
    <property type="entry name" value="PolyA"/>
    <property type="match status" value="1"/>
</dbReference>
<dbReference type="SUPFAM" id="SSF54928">
    <property type="entry name" value="RNA-binding domain, RBD"/>
    <property type="match status" value="3"/>
</dbReference>
<feature type="compositionally biased region" description="Low complexity" evidence="5">
    <location>
        <begin position="631"/>
        <end position="641"/>
    </location>
</feature>
<dbReference type="SMART" id="SM00360">
    <property type="entry name" value="RRM"/>
    <property type="match status" value="4"/>
</dbReference>
<reference evidence="8 9" key="1">
    <citation type="submission" date="2024-03" db="EMBL/GenBank/DDBJ databases">
        <title>Aureococcus anophagefferens CCMP1851 and Kratosvirus quantuckense: Draft genome of a second virus-susceptible host strain in the model system.</title>
        <authorList>
            <person name="Chase E."/>
            <person name="Truchon A.R."/>
            <person name="Schepens W."/>
            <person name="Wilhelm S.W."/>
        </authorList>
    </citation>
    <scope>NUCLEOTIDE SEQUENCE [LARGE SCALE GENOMIC DNA]</scope>
    <source>
        <strain evidence="8 9">CCMP1851</strain>
    </source>
</reference>
<feature type="region of interest" description="Disordered" evidence="5">
    <location>
        <begin position="543"/>
        <end position="675"/>
    </location>
</feature>
<evidence type="ECO:0000256" key="5">
    <source>
        <dbReference type="SAM" id="MobiDB-lite"/>
    </source>
</evidence>
<dbReference type="EMBL" id="JBBJCI010000228">
    <property type="protein sequence ID" value="KAK7238717.1"/>
    <property type="molecule type" value="Genomic_DNA"/>
</dbReference>